<dbReference type="EMBL" id="NHTK01005651">
    <property type="protein sequence ID" value="PPQ75659.1"/>
    <property type="molecule type" value="Genomic_DNA"/>
</dbReference>
<evidence type="ECO:0000256" key="3">
    <source>
        <dbReference type="ARBA" id="ARBA00022448"/>
    </source>
</evidence>
<dbReference type="OrthoDB" id="9986677at2759"/>
<comment type="subcellular location">
    <subcellularLocation>
        <location evidence="1">Membrane</location>
        <topology evidence="1">Multi-pass membrane protein</topology>
    </subcellularLocation>
</comment>
<feature type="transmembrane region" description="Helical" evidence="9">
    <location>
        <begin position="31"/>
        <end position="48"/>
    </location>
</feature>
<evidence type="ECO:0000313" key="11">
    <source>
        <dbReference type="Proteomes" id="UP000284842"/>
    </source>
</evidence>
<name>A0A409WAZ8_9AGAR</name>
<evidence type="ECO:0000256" key="7">
    <source>
        <dbReference type="ARBA" id="ARBA00022989"/>
    </source>
</evidence>
<keyword evidence="4 9" id="KW-0812">Transmembrane</keyword>
<keyword evidence="3" id="KW-0813">Transport</keyword>
<proteinExistence type="inferred from homology"/>
<dbReference type="GO" id="GO:0015031">
    <property type="term" value="P:protein transport"/>
    <property type="evidence" value="ECO:0007669"/>
    <property type="project" value="UniProtKB-KW"/>
</dbReference>
<dbReference type="PANTHER" id="PTHR22601">
    <property type="entry name" value="ISP4 LIKE PROTEIN"/>
    <property type="match status" value="1"/>
</dbReference>
<protein>
    <submittedName>
        <fullName evidence="10">Uncharacterized protein</fullName>
    </submittedName>
</protein>
<comment type="similarity">
    <text evidence="2">Belongs to the oligopeptide OPT transporter family.</text>
</comment>
<evidence type="ECO:0000256" key="6">
    <source>
        <dbReference type="ARBA" id="ARBA00022927"/>
    </source>
</evidence>
<evidence type="ECO:0000256" key="1">
    <source>
        <dbReference type="ARBA" id="ARBA00004141"/>
    </source>
</evidence>
<keyword evidence="11" id="KW-1185">Reference proteome</keyword>
<evidence type="ECO:0000256" key="4">
    <source>
        <dbReference type="ARBA" id="ARBA00022692"/>
    </source>
</evidence>
<keyword evidence="5" id="KW-0571">Peptide transport</keyword>
<dbReference type="InParanoid" id="A0A409WAZ8"/>
<evidence type="ECO:0000313" key="10">
    <source>
        <dbReference type="EMBL" id="PPQ75659.1"/>
    </source>
</evidence>
<keyword evidence="7 9" id="KW-1133">Transmembrane helix</keyword>
<sequence length="123" mass="13896">METESARLNSLTLVWLTVIHRGKKIFMQKKRVKFFWMVFIGIFIWEWFPEYIAPYVLPTLTGISVFCLANRNSPWFTRIFGGAAGNEGLGMFTLSLCLDWNYVGSGGGSMGALFTPLSTQLSL</sequence>
<comment type="caution">
    <text evidence="10">The sequence shown here is derived from an EMBL/GenBank/DDBJ whole genome shotgun (WGS) entry which is preliminary data.</text>
</comment>
<dbReference type="InterPro" id="IPR004648">
    <property type="entry name" value="Oligpept_transpt"/>
</dbReference>
<dbReference type="GO" id="GO:0035673">
    <property type="term" value="F:oligopeptide transmembrane transporter activity"/>
    <property type="evidence" value="ECO:0007669"/>
    <property type="project" value="InterPro"/>
</dbReference>
<keyword evidence="8 9" id="KW-0472">Membrane</keyword>
<accession>A0A409WAZ8</accession>
<evidence type="ECO:0000256" key="5">
    <source>
        <dbReference type="ARBA" id="ARBA00022856"/>
    </source>
</evidence>
<dbReference type="AlphaFoldDB" id="A0A409WAZ8"/>
<keyword evidence="6" id="KW-0653">Protein transport</keyword>
<dbReference type="InterPro" id="IPR004813">
    <property type="entry name" value="OPT"/>
</dbReference>
<reference evidence="10 11" key="1">
    <citation type="journal article" date="2018" name="Evol. Lett.">
        <title>Horizontal gene cluster transfer increased hallucinogenic mushroom diversity.</title>
        <authorList>
            <person name="Reynolds H.T."/>
            <person name="Vijayakumar V."/>
            <person name="Gluck-Thaler E."/>
            <person name="Korotkin H.B."/>
            <person name="Matheny P.B."/>
            <person name="Slot J.C."/>
        </authorList>
    </citation>
    <scope>NUCLEOTIDE SEQUENCE [LARGE SCALE GENOMIC DNA]</scope>
    <source>
        <strain evidence="10 11">2629</strain>
    </source>
</reference>
<gene>
    <name evidence="10" type="ORF">CVT24_010579</name>
</gene>
<evidence type="ECO:0000256" key="2">
    <source>
        <dbReference type="ARBA" id="ARBA00008807"/>
    </source>
</evidence>
<evidence type="ECO:0000256" key="8">
    <source>
        <dbReference type="ARBA" id="ARBA00023136"/>
    </source>
</evidence>
<evidence type="ECO:0000256" key="9">
    <source>
        <dbReference type="SAM" id="Phobius"/>
    </source>
</evidence>
<dbReference type="GO" id="GO:0016020">
    <property type="term" value="C:membrane"/>
    <property type="evidence" value="ECO:0007669"/>
    <property type="project" value="UniProtKB-SubCell"/>
</dbReference>
<dbReference type="Proteomes" id="UP000284842">
    <property type="component" value="Unassembled WGS sequence"/>
</dbReference>
<organism evidence="10 11">
    <name type="scientific">Panaeolus cyanescens</name>
    <dbReference type="NCBI Taxonomy" id="181874"/>
    <lineage>
        <taxon>Eukaryota</taxon>
        <taxon>Fungi</taxon>
        <taxon>Dikarya</taxon>
        <taxon>Basidiomycota</taxon>
        <taxon>Agaricomycotina</taxon>
        <taxon>Agaricomycetes</taxon>
        <taxon>Agaricomycetidae</taxon>
        <taxon>Agaricales</taxon>
        <taxon>Agaricineae</taxon>
        <taxon>Galeropsidaceae</taxon>
        <taxon>Panaeolus</taxon>
    </lineage>
</organism>
<dbReference type="Pfam" id="PF03169">
    <property type="entry name" value="OPT"/>
    <property type="match status" value="1"/>
</dbReference>